<proteinExistence type="predicted"/>
<evidence type="ECO:0000313" key="5">
    <source>
        <dbReference type="Proteomes" id="UP001227162"/>
    </source>
</evidence>
<evidence type="ECO:0000259" key="3">
    <source>
        <dbReference type="PROSITE" id="PS51186"/>
    </source>
</evidence>
<dbReference type="SUPFAM" id="SSF55729">
    <property type="entry name" value="Acyl-CoA N-acyltransferases (Nat)"/>
    <property type="match status" value="1"/>
</dbReference>
<dbReference type="InterPro" id="IPR051016">
    <property type="entry name" value="Diverse_Substrate_AcTransf"/>
</dbReference>
<dbReference type="InterPro" id="IPR016181">
    <property type="entry name" value="Acyl_CoA_acyltransferase"/>
</dbReference>
<dbReference type="PROSITE" id="PS51186">
    <property type="entry name" value="GNAT"/>
    <property type="match status" value="1"/>
</dbReference>
<evidence type="ECO:0000256" key="2">
    <source>
        <dbReference type="ARBA" id="ARBA00023315"/>
    </source>
</evidence>
<dbReference type="PANTHER" id="PTHR10545">
    <property type="entry name" value="DIAMINE N-ACETYLTRANSFERASE"/>
    <property type="match status" value="1"/>
</dbReference>
<feature type="domain" description="N-acetyltransferase" evidence="3">
    <location>
        <begin position="3"/>
        <end position="159"/>
    </location>
</feature>
<dbReference type="EMBL" id="JANFFA010000003">
    <property type="protein sequence ID" value="MDQ2094957.1"/>
    <property type="molecule type" value="Genomic_DNA"/>
</dbReference>
<evidence type="ECO:0000313" key="4">
    <source>
        <dbReference type="EMBL" id="MDQ2094957.1"/>
    </source>
</evidence>
<keyword evidence="1" id="KW-0808">Transferase</keyword>
<dbReference type="PANTHER" id="PTHR10545:SF29">
    <property type="entry name" value="GH14572P-RELATED"/>
    <property type="match status" value="1"/>
</dbReference>
<dbReference type="Pfam" id="PF00583">
    <property type="entry name" value="Acetyltransf_1"/>
    <property type="match status" value="1"/>
</dbReference>
<dbReference type="GO" id="GO:0008080">
    <property type="term" value="F:N-acetyltransferase activity"/>
    <property type="evidence" value="ECO:0007669"/>
    <property type="project" value="TreeGrafter"/>
</dbReference>
<comment type="caution">
    <text evidence="4">The sequence shown here is derived from an EMBL/GenBank/DDBJ whole genome shotgun (WGS) entry which is preliminary data.</text>
</comment>
<reference evidence="4" key="2">
    <citation type="submission" date="2023-04" db="EMBL/GenBank/DDBJ databases">
        <title>'Rhodoalgimonas zhirmunskyi' gen. nov., isolated from a red alga.</title>
        <authorList>
            <person name="Nedashkovskaya O.I."/>
            <person name="Otstavnykh N.Y."/>
            <person name="Bystritskaya E.P."/>
            <person name="Balabanova L.A."/>
            <person name="Isaeva M.P."/>
        </authorList>
    </citation>
    <scope>NUCLEOTIDE SEQUENCE</scope>
    <source>
        <strain evidence="4">10Alg 79</strain>
    </source>
</reference>
<dbReference type="CDD" id="cd04301">
    <property type="entry name" value="NAT_SF"/>
    <property type="match status" value="1"/>
</dbReference>
<dbReference type="InterPro" id="IPR000182">
    <property type="entry name" value="GNAT_dom"/>
</dbReference>
<dbReference type="AlphaFoldDB" id="A0AAJ1X7V7"/>
<organism evidence="4 5">
    <name type="scientific">Rhodalgimonas zhirmunskyi</name>
    <dbReference type="NCBI Taxonomy" id="2964767"/>
    <lineage>
        <taxon>Bacteria</taxon>
        <taxon>Pseudomonadati</taxon>
        <taxon>Pseudomonadota</taxon>
        <taxon>Alphaproteobacteria</taxon>
        <taxon>Rhodobacterales</taxon>
        <taxon>Roseobacteraceae</taxon>
        <taxon>Rhodalgimonas</taxon>
    </lineage>
</organism>
<sequence>MSVTLREAVPADAGAISGMLGALAAYLGEEDVTGTSPKAILHHGFGATPLFRVIIAEEREPVGMVLFFSHFSTWRGAPGVYVQDLFVAEGQRGTGLGRHLLGEAARLAREEWGAEYMGLSVARANTGARGFYARLGFDALDDELSLRLFDRAFAGLAEG</sequence>
<dbReference type="Gene3D" id="3.40.630.30">
    <property type="match status" value="1"/>
</dbReference>
<protein>
    <submittedName>
        <fullName evidence="4">GNAT family N-acetyltransferase</fullName>
    </submittedName>
</protein>
<dbReference type="RefSeq" id="WP_317626563.1">
    <property type="nucleotide sequence ID" value="NZ_JANFFA010000003.1"/>
</dbReference>
<evidence type="ECO:0000256" key="1">
    <source>
        <dbReference type="ARBA" id="ARBA00022679"/>
    </source>
</evidence>
<dbReference type="Proteomes" id="UP001227162">
    <property type="component" value="Unassembled WGS sequence"/>
</dbReference>
<keyword evidence="5" id="KW-1185">Reference proteome</keyword>
<reference evidence="4" key="1">
    <citation type="submission" date="2022-07" db="EMBL/GenBank/DDBJ databases">
        <authorList>
            <person name="Otstavnykh N."/>
            <person name="Isaeva M."/>
            <person name="Bystritskaya E."/>
        </authorList>
    </citation>
    <scope>NUCLEOTIDE SEQUENCE</scope>
    <source>
        <strain evidence="4">10Alg 79</strain>
    </source>
</reference>
<accession>A0AAJ1X7V7</accession>
<gene>
    <name evidence="4" type="ORF">NOI20_12615</name>
</gene>
<name>A0AAJ1X7V7_9RHOB</name>
<keyword evidence="2" id="KW-0012">Acyltransferase</keyword>